<evidence type="ECO:0000256" key="2">
    <source>
        <dbReference type="SAM" id="SignalP"/>
    </source>
</evidence>
<feature type="compositionally biased region" description="Basic and acidic residues" evidence="1">
    <location>
        <begin position="124"/>
        <end position="143"/>
    </location>
</feature>
<reference evidence="3" key="1">
    <citation type="journal article" date="2020" name="Stud. Mycol.">
        <title>101 Dothideomycetes genomes: a test case for predicting lifestyles and emergence of pathogens.</title>
        <authorList>
            <person name="Haridas S."/>
            <person name="Albert R."/>
            <person name="Binder M."/>
            <person name="Bloem J."/>
            <person name="Labutti K."/>
            <person name="Salamov A."/>
            <person name="Andreopoulos B."/>
            <person name="Baker S."/>
            <person name="Barry K."/>
            <person name="Bills G."/>
            <person name="Bluhm B."/>
            <person name="Cannon C."/>
            <person name="Castanera R."/>
            <person name="Culley D."/>
            <person name="Daum C."/>
            <person name="Ezra D."/>
            <person name="Gonzalez J."/>
            <person name="Henrissat B."/>
            <person name="Kuo A."/>
            <person name="Liang C."/>
            <person name="Lipzen A."/>
            <person name="Lutzoni F."/>
            <person name="Magnuson J."/>
            <person name="Mondo S."/>
            <person name="Nolan M."/>
            <person name="Ohm R."/>
            <person name="Pangilinan J."/>
            <person name="Park H.-J."/>
            <person name="Ramirez L."/>
            <person name="Alfaro M."/>
            <person name="Sun H."/>
            <person name="Tritt A."/>
            <person name="Yoshinaga Y."/>
            <person name="Zwiers L.-H."/>
            <person name="Turgeon B."/>
            <person name="Goodwin S."/>
            <person name="Spatafora J."/>
            <person name="Crous P."/>
            <person name="Grigoriev I."/>
        </authorList>
    </citation>
    <scope>NUCLEOTIDE SEQUENCE</scope>
    <source>
        <strain evidence="3">CBS 379.55</strain>
    </source>
</reference>
<organism evidence="3 4">
    <name type="scientific">Westerdykella ornata</name>
    <dbReference type="NCBI Taxonomy" id="318751"/>
    <lineage>
        <taxon>Eukaryota</taxon>
        <taxon>Fungi</taxon>
        <taxon>Dikarya</taxon>
        <taxon>Ascomycota</taxon>
        <taxon>Pezizomycotina</taxon>
        <taxon>Dothideomycetes</taxon>
        <taxon>Pleosporomycetidae</taxon>
        <taxon>Pleosporales</taxon>
        <taxon>Sporormiaceae</taxon>
        <taxon>Westerdykella</taxon>
    </lineage>
</organism>
<feature type="region of interest" description="Disordered" evidence="1">
    <location>
        <begin position="124"/>
        <end position="208"/>
    </location>
</feature>
<feature type="chain" id="PRO_5025585414" evidence="2">
    <location>
        <begin position="21"/>
        <end position="208"/>
    </location>
</feature>
<keyword evidence="2" id="KW-0732">Signal</keyword>
<keyword evidence="4" id="KW-1185">Reference proteome</keyword>
<proteinExistence type="predicted"/>
<accession>A0A6A6JRK9</accession>
<dbReference type="Proteomes" id="UP000800097">
    <property type="component" value="Unassembled WGS sequence"/>
</dbReference>
<dbReference type="RefSeq" id="XP_033656292.1">
    <property type="nucleotide sequence ID" value="XM_033796800.1"/>
</dbReference>
<dbReference type="EMBL" id="ML986487">
    <property type="protein sequence ID" value="KAF2278753.1"/>
    <property type="molecule type" value="Genomic_DNA"/>
</dbReference>
<feature type="compositionally biased region" description="Basic and acidic residues" evidence="1">
    <location>
        <begin position="150"/>
        <end position="200"/>
    </location>
</feature>
<evidence type="ECO:0000313" key="4">
    <source>
        <dbReference type="Proteomes" id="UP000800097"/>
    </source>
</evidence>
<dbReference type="OrthoDB" id="4874932at2759"/>
<dbReference type="GeneID" id="54549975"/>
<dbReference type="AlphaFoldDB" id="A0A6A6JRK9"/>
<gene>
    <name evidence="3" type="ORF">EI97DRAFT_413562</name>
</gene>
<feature type="signal peptide" evidence="2">
    <location>
        <begin position="1"/>
        <end position="20"/>
    </location>
</feature>
<evidence type="ECO:0000313" key="3">
    <source>
        <dbReference type="EMBL" id="KAF2278753.1"/>
    </source>
</evidence>
<sequence length="208" mass="23230">MHVPTVFLSASAALVSLAAAGQVNFYSDTNCQSYIGSSYPGGNGVITGGPAGSFSALWVTADQTTCSHTCGPLNICGDSQCNRRRETGIGRCVSFNTGVWARNGCNFNFCSNAKRGEKGLRESKREVKEDGFPEWKREEDGERFPPWMVWRKEGAGDKEQDKEDGSPDWKREDREDGAPDWKREDKEDGAPDWKREEDGQRCQFRCMH</sequence>
<name>A0A6A6JRK9_WESOR</name>
<protein>
    <submittedName>
        <fullName evidence="3">Uncharacterized protein</fullName>
    </submittedName>
</protein>
<evidence type="ECO:0000256" key="1">
    <source>
        <dbReference type="SAM" id="MobiDB-lite"/>
    </source>
</evidence>